<dbReference type="EMBL" id="BMAT01000080">
    <property type="protein sequence ID" value="GFR59266.1"/>
    <property type="molecule type" value="Genomic_DNA"/>
</dbReference>
<evidence type="ECO:0000313" key="2">
    <source>
        <dbReference type="Proteomes" id="UP000762676"/>
    </source>
</evidence>
<dbReference type="Proteomes" id="UP000762676">
    <property type="component" value="Unassembled WGS sequence"/>
</dbReference>
<accession>A0AAV4EF21</accession>
<organism evidence="1 2">
    <name type="scientific">Elysia marginata</name>
    <dbReference type="NCBI Taxonomy" id="1093978"/>
    <lineage>
        <taxon>Eukaryota</taxon>
        <taxon>Metazoa</taxon>
        <taxon>Spiralia</taxon>
        <taxon>Lophotrochozoa</taxon>
        <taxon>Mollusca</taxon>
        <taxon>Gastropoda</taxon>
        <taxon>Heterobranchia</taxon>
        <taxon>Euthyneura</taxon>
        <taxon>Panpulmonata</taxon>
        <taxon>Sacoglossa</taxon>
        <taxon>Placobranchoidea</taxon>
        <taxon>Plakobranchidae</taxon>
        <taxon>Elysia</taxon>
    </lineage>
</organism>
<name>A0AAV4EF21_9GAST</name>
<evidence type="ECO:0000313" key="1">
    <source>
        <dbReference type="EMBL" id="GFR59266.1"/>
    </source>
</evidence>
<gene>
    <name evidence="1" type="ORF">ElyMa_000050900</name>
</gene>
<reference evidence="1 2" key="1">
    <citation type="journal article" date="2021" name="Elife">
        <title>Chloroplast acquisition without the gene transfer in kleptoplastic sea slugs, Plakobranchus ocellatus.</title>
        <authorList>
            <person name="Maeda T."/>
            <person name="Takahashi S."/>
            <person name="Yoshida T."/>
            <person name="Shimamura S."/>
            <person name="Takaki Y."/>
            <person name="Nagai Y."/>
            <person name="Toyoda A."/>
            <person name="Suzuki Y."/>
            <person name="Arimoto A."/>
            <person name="Ishii H."/>
            <person name="Satoh N."/>
            <person name="Nishiyama T."/>
            <person name="Hasebe M."/>
            <person name="Maruyama T."/>
            <person name="Minagawa J."/>
            <person name="Obokata J."/>
            <person name="Shigenobu S."/>
        </authorList>
    </citation>
    <scope>NUCLEOTIDE SEQUENCE [LARGE SCALE GENOMIC DNA]</scope>
</reference>
<protein>
    <submittedName>
        <fullName evidence="1">U-box domain-containing protein 16</fullName>
    </submittedName>
</protein>
<comment type="caution">
    <text evidence="1">The sequence shown here is derived from an EMBL/GenBank/DDBJ whole genome shotgun (WGS) entry which is preliminary data.</text>
</comment>
<sequence>MDTHSFKQWKDLSNRVTTNKGDHKLAEMTAVQFRRGSRFLYYKRSHDNTPFVVVDFLKKIEKADIGIIPERKAVPRGIPASKKEGIVKTLCPLMPRSRAVFWEDLPTNDDVGDLIDVY</sequence>
<dbReference type="AlphaFoldDB" id="A0AAV4EF21"/>
<proteinExistence type="predicted"/>
<keyword evidence="2" id="KW-1185">Reference proteome</keyword>